<reference evidence="4 5" key="1">
    <citation type="journal article" date="2020" name="Nature">
        <title>Six reference-quality genomes reveal evolution of bat adaptations.</title>
        <authorList>
            <person name="Jebb D."/>
            <person name="Huang Z."/>
            <person name="Pippel M."/>
            <person name="Hughes G.M."/>
            <person name="Lavrichenko K."/>
            <person name="Devanna P."/>
            <person name="Winkler S."/>
            <person name="Jermiin L.S."/>
            <person name="Skirmuntt E.C."/>
            <person name="Katzourakis A."/>
            <person name="Burkitt-Gray L."/>
            <person name="Ray D.A."/>
            <person name="Sullivan K.A.M."/>
            <person name="Roscito J.G."/>
            <person name="Kirilenko B.M."/>
            <person name="Davalos L.M."/>
            <person name="Corthals A.P."/>
            <person name="Power M.L."/>
            <person name="Jones G."/>
            <person name="Ransome R.D."/>
            <person name="Dechmann D.K.N."/>
            <person name="Locatelli A.G."/>
            <person name="Puechmaille S.J."/>
            <person name="Fedrigo O."/>
            <person name="Jarvis E.D."/>
            <person name="Hiller M."/>
            <person name="Vernes S.C."/>
            <person name="Myers E.W."/>
            <person name="Teeling E.C."/>
        </authorList>
    </citation>
    <scope>NUCLEOTIDE SEQUENCE [LARGE SCALE GENOMIC DNA]</scope>
    <source>
        <strain evidence="4">MRhiFer1</strain>
        <tissue evidence="4">Lung</tissue>
    </source>
</reference>
<dbReference type="PANTHER" id="PTHR24179:SF18">
    <property type="entry name" value="PROTEIN PHOSPHATASE 1 REGULATORY SUBUNIT 12B"/>
    <property type="match status" value="1"/>
</dbReference>
<feature type="compositionally biased region" description="Basic and acidic residues" evidence="3">
    <location>
        <begin position="1"/>
        <end position="24"/>
    </location>
</feature>
<dbReference type="EMBL" id="JACAGC010000027">
    <property type="protein sequence ID" value="KAF6274728.1"/>
    <property type="molecule type" value="Genomic_DNA"/>
</dbReference>
<dbReference type="InterPro" id="IPR002110">
    <property type="entry name" value="Ankyrin_rpt"/>
</dbReference>
<dbReference type="GO" id="GO:0030018">
    <property type="term" value="C:Z disc"/>
    <property type="evidence" value="ECO:0007669"/>
    <property type="project" value="TreeGrafter"/>
</dbReference>
<evidence type="ECO:0000256" key="2">
    <source>
        <dbReference type="ARBA" id="ARBA00023043"/>
    </source>
</evidence>
<dbReference type="SUPFAM" id="SSF48403">
    <property type="entry name" value="Ankyrin repeat"/>
    <property type="match status" value="1"/>
</dbReference>
<gene>
    <name evidence="4" type="ORF">mRhiFer1_013423</name>
</gene>
<evidence type="ECO:0000256" key="1">
    <source>
        <dbReference type="ARBA" id="ARBA00022737"/>
    </source>
</evidence>
<dbReference type="InterPro" id="IPR051226">
    <property type="entry name" value="PP1_Regulatory_Subunit"/>
</dbReference>
<organism evidence="4 5">
    <name type="scientific">Rhinolophus ferrumequinum</name>
    <name type="common">Greater horseshoe bat</name>
    <dbReference type="NCBI Taxonomy" id="59479"/>
    <lineage>
        <taxon>Eukaryota</taxon>
        <taxon>Metazoa</taxon>
        <taxon>Chordata</taxon>
        <taxon>Craniata</taxon>
        <taxon>Vertebrata</taxon>
        <taxon>Euteleostomi</taxon>
        <taxon>Mammalia</taxon>
        <taxon>Eutheria</taxon>
        <taxon>Laurasiatheria</taxon>
        <taxon>Chiroptera</taxon>
        <taxon>Yinpterochiroptera</taxon>
        <taxon>Rhinolophoidea</taxon>
        <taxon>Rhinolophidae</taxon>
        <taxon>Rhinolophinae</taxon>
        <taxon>Rhinolophus</taxon>
    </lineage>
</organism>
<feature type="region of interest" description="Disordered" evidence="3">
    <location>
        <begin position="1"/>
        <end position="48"/>
    </location>
</feature>
<dbReference type="GO" id="GO:0031672">
    <property type="term" value="C:A band"/>
    <property type="evidence" value="ECO:0007669"/>
    <property type="project" value="TreeGrafter"/>
</dbReference>
<name>A0A7J7RF28_RHIFE</name>
<dbReference type="Pfam" id="PF13637">
    <property type="entry name" value="Ank_4"/>
    <property type="match status" value="1"/>
</dbReference>
<sequence length="186" mass="20624">MAELEHLGGKRAESARVRRAEQLRRWRGSQTQQEPAERQPRTRRGGPRVRFEDGAVFLAACSSGDTDEVKRLLARGADINTTNVDGLTALHQICYLMCPQINLEMKGRVRVELSVSQPGSDAVERLGWLCRQGQSSACAACSLSPVLSYRDSWAWTQGHSVKEMVETDWRSRGTRSPSALPGCRGV</sequence>
<dbReference type="GO" id="GO:0019208">
    <property type="term" value="F:phosphatase regulator activity"/>
    <property type="evidence" value="ECO:0007669"/>
    <property type="project" value="TreeGrafter"/>
</dbReference>
<dbReference type="AlphaFoldDB" id="A0A7J7RF28"/>
<dbReference type="PANTHER" id="PTHR24179">
    <property type="entry name" value="PROTEIN PHOSPHATASE 1 REGULATORY SUBUNIT 12"/>
    <property type="match status" value="1"/>
</dbReference>
<dbReference type="InterPro" id="IPR036770">
    <property type="entry name" value="Ankyrin_rpt-contain_sf"/>
</dbReference>
<protein>
    <submittedName>
        <fullName evidence="4">Protein phosphatase 1 regulatory subunit 12B</fullName>
    </submittedName>
</protein>
<keyword evidence="2" id="KW-0040">ANK repeat</keyword>
<accession>A0A7J7RF28</accession>
<dbReference type="Proteomes" id="UP000585614">
    <property type="component" value="Unassembled WGS sequence"/>
</dbReference>
<keyword evidence="1" id="KW-0677">Repeat</keyword>
<dbReference type="Gene3D" id="1.25.40.20">
    <property type="entry name" value="Ankyrin repeat-containing domain"/>
    <property type="match status" value="1"/>
</dbReference>
<evidence type="ECO:0000256" key="3">
    <source>
        <dbReference type="SAM" id="MobiDB-lite"/>
    </source>
</evidence>
<evidence type="ECO:0000313" key="5">
    <source>
        <dbReference type="Proteomes" id="UP000585614"/>
    </source>
</evidence>
<evidence type="ECO:0000313" key="4">
    <source>
        <dbReference type="EMBL" id="KAF6274728.1"/>
    </source>
</evidence>
<comment type="caution">
    <text evidence="4">The sequence shown here is derived from an EMBL/GenBank/DDBJ whole genome shotgun (WGS) entry which is preliminary data.</text>
</comment>
<proteinExistence type="predicted"/>
<dbReference type="GO" id="GO:0004857">
    <property type="term" value="F:enzyme inhibitor activity"/>
    <property type="evidence" value="ECO:0007669"/>
    <property type="project" value="TreeGrafter"/>
</dbReference>